<accession>A0A4C1UIU5</accession>
<keyword evidence="2" id="KW-1185">Reference proteome</keyword>
<evidence type="ECO:0000313" key="1">
    <source>
        <dbReference type="EMBL" id="GBP26249.1"/>
    </source>
</evidence>
<dbReference type="EMBL" id="BGZK01000178">
    <property type="protein sequence ID" value="GBP26249.1"/>
    <property type="molecule type" value="Genomic_DNA"/>
</dbReference>
<protein>
    <submittedName>
        <fullName evidence="1">Uncharacterized protein</fullName>
    </submittedName>
</protein>
<comment type="caution">
    <text evidence="1">The sequence shown here is derived from an EMBL/GenBank/DDBJ whole genome shotgun (WGS) entry which is preliminary data.</text>
</comment>
<proteinExistence type="predicted"/>
<sequence length="102" mass="11412">MSAGKARPHSSGKVGSTFSRVIELIRKTLVRSSRDQQLNTAGHVDLSNGARQSMYRLSDDRHTKSASGEMLETWSFSRHRDRIANTFSRLPLNSHARSSIVD</sequence>
<gene>
    <name evidence="1" type="ORF">EVAR_16102_1</name>
</gene>
<reference evidence="1 2" key="1">
    <citation type="journal article" date="2019" name="Commun. Biol.">
        <title>The bagworm genome reveals a unique fibroin gene that provides high tensile strength.</title>
        <authorList>
            <person name="Kono N."/>
            <person name="Nakamura H."/>
            <person name="Ohtoshi R."/>
            <person name="Tomita M."/>
            <person name="Numata K."/>
            <person name="Arakawa K."/>
        </authorList>
    </citation>
    <scope>NUCLEOTIDE SEQUENCE [LARGE SCALE GENOMIC DNA]</scope>
</reference>
<dbReference type="Proteomes" id="UP000299102">
    <property type="component" value="Unassembled WGS sequence"/>
</dbReference>
<organism evidence="1 2">
    <name type="scientific">Eumeta variegata</name>
    <name type="common">Bagworm moth</name>
    <name type="synonym">Eumeta japonica</name>
    <dbReference type="NCBI Taxonomy" id="151549"/>
    <lineage>
        <taxon>Eukaryota</taxon>
        <taxon>Metazoa</taxon>
        <taxon>Ecdysozoa</taxon>
        <taxon>Arthropoda</taxon>
        <taxon>Hexapoda</taxon>
        <taxon>Insecta</taxon>
        <taxon>Pterygota</taxon>
        <taxon>Neoptera</taxon>
        <taxon>Endopterygota</taxon>
        <taxon>Lepidoptera</taxon>
        <taxon>Glossata</taxon>
        <taxon>Ditrysia</taxon>
        <taxon>Tineoidea</taxon>
        <taxon>Psychidae</taxon>
        <taxon>Oiketicinae</taxon>
        <taxon>Eumeta</taxon>
    </lineage>
</organism>
<dbReference type="AlphaFoldDB" id="A0A4C1UIU5"/>
<evidence type="ECO:0000313" key="2">
    <source>
        <dbReference type="Proteomes" id="UP000299102"/>
    </source>
</evidence>
<name>A0A4C1UIU5_EUMVA</name>